<dbReference type="EMBL" id="MTKT01005739">
    <property type="protein sequence ID" value="OWM65055.1"/>
    <property type="molecule type" value="Genomic_DNA"/>
</dbReference>
<proteinExistence type="predicted"/>
<feature type="compositionally biased region" description="Basic and acidic residues" evidence="1">
    <location>
        <begin position="128"/>
        <end position="139"/>
    </location>
</feature>
<evidence type="ECO:0000313" key="2">
    <source>
        <dbReference type="EMBL" id="OWM65055.1"/>
    </source>
</evidence>
<dbReference type="Proteomes" id="UP000197138">
    <property type="component" value="Unassembled WGS sequence"/>
</dbReference>
<reference evidence="3" key="1">
    <citation type="journal article" date="2017" name="Plant J.">
        <title>The pomegranate (Punica granatum L.) genome and the genomics of punicalagin biosynthesis.</title>
        <authorList>
            <person name="Qin G."/>
            <person name="Xu C."/>
            <person name="Ming R."/>
            <person name="Tang H."/>
            <person name="Guyot R."/>
            <person name="Kramer E.M."/>
            <person name="Hu Y."/>
            <person name="Yi X."/>
            <person name="Qi Y."/>
            <person name="Xu X."/>
            <person name="Gao Z."/>
            <person name="Pan H."/>
            <person name="Jian J."/>
            <person name="Tian Y."/>
            <person name="Yue Z."/>
            <person name="Xu Y."/>
        </authorList>
    </citation>
    <scope>NUCLEOTIDE SEQUENCE [LARGE SCALE GENOMIC DNA]</scope>
    <source>
        <strain evidence="3">cv. Dabenzi</strain>
    </source>
</reference>
<protein>
    <submittedName>
        <fullName evidence="2">Uncharacterized protein</fullName>
    </submittedName>
</protein>
<feature type="compositionally biased region" description="Basic and acidic residues" evidence="1">
    <location>
        <begin position="101"/>
        <end position="118"/>
    </location>
</feature>
<feature type="compositionally biased region" description="Basic and acidic residues" evidence="1">
    <location>
        <begin position="47"/>
        <end position="71"/>
    </location>
</feature>
<accession>A0A218VX49</accession>
<comment type="caution">
    <text evidence="2">The sequence shown here is derived from an EMBL/GenBank/DDBJ whole genome shotgun (WGS) entry which is preliminary data.</text>
</comment>
<evidence type="ECO:0000256" key="1">
    <source>
        <dbReference type="SAM" id="MobiDB-lite"/>
    </source>
</evidence>
<dbReference type="AlphaFoldDB" id="A0A218VX49"/>
<feature type="region of interest" description="Disordered" evidence="1">
    <location>
        <begin position="44"/>
        <end position="148"/>
    </location>
</feature>
<evidence type="ECO:0000313" key="3">
    <source>
        <dbReference type="Proteomes" id="UP000197138"/>
    </source>
</evidence>
<organism evidence="2 3">
    <name type="scientific">Punica granatum</name>
    <name type="common">Pomegranate</name>
    <dbReference type="NCBI Taxonomy" id="22663"/>
    <lineage>
        <taxon>Eukaryota</taxon>
        <taxon>Viridiplantae</taxon>
        <taxon>Streptophyta</taxon>
        <taxon>Embryophyta</taxon>
        <taxon>Tracheophyta</taxon>
        <taxon>Spermatophyta</taxon>
        <taxon>Magnoliopsida</taxon>
        <taxon>eudicotyledons</taxon>
        <taxon>Gunneridae</taxon>
        <taxon>Pentapetalae</taxon>
        <taxon>rosids</taxon>
        <taxon>malvids</taxon>
        <taxon>Myrtales</taxon>
        <taxon>Lythraceae</taxon>
        <taxon>Punica</taxon>
    </lineage>
</organism>
<name>A0A218VX49_PUNGR</name>
<feature type="compositionally biased region" description="Basic residues" evidence="1">
    <location>
        <begin position="90"/>
        <end position="100"/>
    </location>
</feature>
<gene>
    <name evidence="2" type="ORF">CDL15_Pgr028773</name>
</gene>
<sequence>MGGLLLSPPRGSRKIRAQLESLVSPKEILEHDRKGQFELKLVLYSRKKQDEKSKSGKDDGRNNVKNRKADGQDLCTSSSESDADAESSGLRHKKSNKQRSWKYDSEESDSSTDHKEADGYNNSKMHKKSEIESPCRSEAESALPKTSC</sequence>